<dbReference type="SUPFAM" id="SSF46785">
    <property type="entry name" value="Winged helix' DNA-binding domain"/>
    <property type="match status" value="1"/>
</dbReference>
<feature type="domain" description="HTH marR-type" evidence="1">
    <location>
        <begin position="13"/>
        <end position="153"/>
    </location>
</feature>
<dbReference type="Pfam" id="PF12802">
    <property type="entry name" value="MarR_2"/>
    <property type="match status" value="1"/>
</dbReference>
<dbReference type="PANTHER" id="PTHR33164">
    <property type="entry name" value="TRANSCRIPTIONAL REGULATOR, MARR FAMILY"/>
    <property type="match status" value="1"/>
</dbReference>
<dbReference type="InterPro" id="IPR000835">
    <property type="entry name" value="HTH_MarR-typ"/>
</dbReference>
<evidence type="ECO:0000313" key="5">
    <source>
        <dbReference type="Proteomes" id="UP000275024"/>
    </source>
</evidence>
<dbReference type="InterPro" id="IPR039422">
    <property type="entry name" value="MarR/SlyA-like"/>
</dbReference>
<accession>A0A3A9W1B2</accession>
<evidence type="ECO:0000313" key="3">
    <source>
        <dbReference type="EMBL" id="RKN15076.1"/>
    </source>
</evidence>
<evidence type="ECO:0000313" key="2">
    <source>
        <dbReference type="EMBL" id="RKN07015.1"/>
    </source>
</evidence>
<dbReference type="EMBL" id="RBDY01000035">
    <property type="protein sequence ID" value="RKN15076.1"/>
    <property type="molecule type" value="Genomic_DNA"/>
</dbReference>
<evidence type="ECO:0000259" key="1">
    <source>
        <dbReference type="PROSITE" id="PS50995"/>
    </source>
</evidence>
<dbReference type="AlphaFoldDB" id="A0A3A9W1B2"/>
<dbReference type="InterPro" id="IPR036388">
    <property type="entry name" value="WH-like_DNA-bd_sf"/>
</dbReference>
<dbReference type="GO" id="GO:0006950">
    <property type="term" value="P:response to stress"/>
    <property type="evidence" value="ECO:0007669"/>
    <property type="project" value="TreeGrafter"/>
</dbReference>
<protein>
    <submittedName>
        <fullName evidence="2">MarR family transcriptional regulator</fullName>
    </submittedName>
</protein>
<dbReference type="PROSITE" id="PS50995">
    <property type="entry name" value="HTH_MARR_2"/>
    <property type="match status" value="1"/>
</dbReference>
<dbReference type="InterPro" id="IPR036390">
    <property type="entry name" value="WH_DNA-bd_sf"/>
</dbReference>
<evidence type="ECO:0000313" key="4">
    <source>
        <dbReference type="Proteomes" id="UP000268652"/>
    </source>
</evidence>
<name>A0A3A9W1B2_9ACTN</name>
<comment type="caution">
    <text evidence="2">The sequence shown here is derived from an EMBL/GenBank/DDBJ whole genome shotgun (WGS) entry which is preliminary data.</text>
</comment>
<keyword evidence="4" id="KW-1185">Reference proteome</keyword>
<dbReference type="EMBL" id="RBDX01000017">
    <property type="protein sequence ID" value="RKN07015.1"/>
    <property type="molecule type" value="Genomic_DNA"/>
</dbReference>
<dbReference type="SMART" id="SM00347">
    <property type="entry name" value="HTH_MARR"/>
    <property type="match status" value="1"/>
</dbReference>
<reference evidence="4 5" key="1">
    <citation type="submission" date="2018-09" db="EMBL/GenBank/DDBJ databases">
        <title>Streptomyces sp. nov. DS1-2, an endophytic actinomycete isolated from roots of Dendrobium scabrilingue.</title>
        <authorList>
            <person name="Kuncharoen N."/>
            <person name="Kudo T."/>
            <person name="Ohkuma M."/>
            <person name="Yuki M."/>
            <person name="Tanasupawat S."/>
        </authorList>
    </citation>
    <scope>NUCLEOTIDE SEQUENCE [LARGE SCALE GENOMIC DNA]</scope>
    <source>
        <strain evidence="2 5">AZ1-7</strain>
        <strain evidence="3 4">DS1-2</strain>
    </source>
</reference>
<gene>
    <name evidence="3" type="ORF">D7318_28060</name>
    <name evidence="2" type="ORF">D7319_20190</name>
</gene>
<dbReference type="RefSeq" id="WP_120700038.1">
    <property type="nucleotide sequence ID" value="NZ_RBDX01000017.1"/>
</dbReference>
<dbReference type="GO" id="GO:0003700">
    <property type="term" value="F:DNA-binding transcription factor activity"/>
    <property type="evidence" value="ECO:0007669"/>
    <property type="project" value="InterPro"/>
</dbReference>
<proteinExistence type="predicted"/>
<dbReference type="OrthoDB" id="5432081at2"/>
<organism evidence="2 5">
    <name type="scientific">Streptomyces radicis</name>
    <dbReference type="NCBI Taxonomy" id="1750517"/>
    <lineage>
        <taxon>Bacteria</taxon>
        <taxon>Bacillati</taxon>
        <taxon>Actinomycetota</taxon>
        <taxon>Actinomycetes</taxon>
        <taxon>Kitasatosporales</taxon>
        <taxon>Streptomycetaceae</taxon>
        <taxon>Streptomyces</taxon>
    </lineage>
</organism>
<dbReference type="Gene3D" id="1.10.10.10">
    <property type="entry name" value="Winged helix-like DNA-binding domain superfamily/Winged helix DNA-binding domain"/>
    <property type="match status" value="1"/>
</dbReference>
<dbReference type="Proteomes" id="UP000275024">
    <property type="component" value="Unassembled WGS sequence"/>
</dbReference>
<dbReference type="PANTHER" id="PTHR33164:SF99">
    <property type="entry name" value="MARR FAMILY REGULATORY PROTEIN"/>
    <property type="match status" value="1"/>
</dbReference>
<dbReference type="Proteomes" id="UP000268652">
    <property type="component" value="Unassembled WGS sequence"/>
</dbReference>
<sequence length="160" mass="17369">MGNPADAPLQPHEERFWRALMRVLVALPRGLDDDLLRGTGLTLTEYTVLMHLSEAGNRELRMTDLAAATALSASRITRVVDSLQSRGLVAKRRHAEDARGNVAGLTDKGFERLVGAWPAHLASARRRVIDHLDCAALDGLADQFVEVAAKLDPGGPTRPC</sequence>